<name>A0A7J7MB89_9MAGN</name>
<sequence>MSRNERDCDALIESKNQLEEELAMIKGSKATIETFGTEDMAEKVKDKAGIYKVGRGLRETLTKTKGILKGELGVSQKEKEKLKNLGKTPKDKPETEAVVCNEVVKISSSRDELKLELVKLKQLLAVKEAREQSRNPTNDDVDETITLMSEH</sequence>
<feature type="coiled-coil region" evidence="1">
    <location>
        <begin position="1"/>
        <end position="28"/>
    </location>
</feature>
<dbReference type="EMBL" id="JACGCM010001654">
    <property type="protein sequence ID" value="KAF6152153.1"/>
    <property type="molecule type" value="Genomic_DNA"/>
</dbReference>
<accession>A0A7J7MB89</accession>
<evidence type="ECO:0000313" key="3">
    <source>
        <dbReference type="EMBL" id="KAF6152153.1"/>
    </source>
</evidence>
<feature type="region of interest" description="Disordered" evidence="2">
    <location>
        <begin position="129"/>
        <end position="151"/>
    </location>
</feature>
<keyword evidence="1" id="KW-0175">Coiled coil</keyword>
<gene>
    <name evidence="3" type="ORF">GIB67_005799</name>
</gene>
<proteinExistence type="predicted"/>
<evidence type="ECO:0000313" key="4">
    <source>
        <dbReference type="Proteomes" id="UP000541444"/>
    </source>
</evidence>
<reference evidence="3 4" key="1">
    <citation type="journal article" date="2020" name="IScience">
        <title>Genome Sequencing of the Endangered Kingdonia uniflora (Circaeasteraceae, Ranunculales) Reveals Potential Mechanisms of Evolutionary Specialization.</title>
        <authorList>
            <person name="Sun Y."/>
            <person name="Deng T."/>
            <person name="Zhang A."/>
            <person name="Moore M.J."/>
            <person name="Landis J.B."/>
            <person name="Lin N."/>
            <person name="Zhang H."/>
            <person name="Zhang X."/>
            <person name="Huang J."/>
            <person name="Zhang X."/>
            <person name="Sun H."/>
            <person name="Wang H."/>
        </authorList>
    </citation>
    <scope>NUCLEOTIDE SEQUENCE [LARGE SCALE GENOMIC DNA]</scope>
    <source>
        <strain evidence="3">TB1705</strain>
        <tissue evidence="3">Leaf</tissue>
    </source>
</reference>
<evidence type="ECO:0000256" key="1">
    <source>
        <dbReference type="SAM" id="Coils"/>
    </source>
</evidence>
<dbReference type="Proteomes" id="UP000541444">
    <property type="component" value="Unassembled WGS sequence"/>
</dbReference>
<keyword evidence="4" id="KW-1185">Reference proteome</keyword>
<comment type="caution">
    <text evidence="3">The sequence shown here is derived from an EMBL/GenBank/DDBJ whole genome shotgun (WGS) entry which is preliminary data.</text>
</comment>
<evidence type="ECO:0000256" key="2">
    <source>
        <dbReference type="SAM" id="MobiDB-lite"/>
    </source>
</evidence>
<dbReference type="AlphaFoldDB" id="A0A7J7MB89"/>
<protein>
    <submittedName>
        <fullName evidence="3">Uncharacterized protein</fullName>
    </submittedName>
</protein>
<organism evidence="3 4">
    <name type="scientific">Kingdonia uniflora</name>
    <dbReference type="NCBI Taxonomy" id="39325"/>
    <lineage>
        <taxon>Eukaryota</taxon>
        <taxon>Viridiplantae</taxon>
        <taxon>Streptophyta</taxon>
        <taxon>Embryophyta</taxon>
        <taxon>Tracheophyta</taxon>
        <taxon>Spermatophyta</taxon>
        <taxon>Magnoliopsida</taxon>
        <taxon>Ranunculales</taxon>
        <taxon>Circaeasteraceae</taxon>
        <taxon>Kingdonia</taxon>
    </lineage>
</organism>